<reference evidence="1" key="1">
    <citation type="journal article" date="2014" name="Front. Microbiol.">
        <title>High frequency of phylogenetically diverse reductive dehalogenase-homologous genes in deep subseafloor sedimentary metagenomes.</title>
        <authorList>
            <person name="Kawai M."/>
            <person name="Futagami T."/>
            <person name="Toyoda A."/>
            <person name="Takaki Y."/>
            <person name="Nishi S."/>
            <person name="Hori S."/>
            <person name="Arai W."/>
            <person name="Tsubouchi T."/>
            <person name="Morono Y."/>
            <person name="Uchiyama I."/>
            <person name="Ito T."/>
            <person name="Fujiyama A."/>
            <person name="Inagaki F."/>
            <person name="Takami H."/>
        </authorList>
    </citation>
    <scope>NUCLEOTIDE SEQUENCE</scope>
    <source>
        <strain evidence="1">Expedition CK06-06</strain>
    </source>
</reference>
<dbReference type="AlphaFoldDB" id="X0U2Q8"/>
<comment type="caution">
    <text evidence="1">The sequence shown here is derived from an EMBL/GenBank/DDBJ whole genome shotgun (WGS) entry which is preliminary data.</text>
</comment>
<feature type="non-terminal residue" evidence="1">
    <location>
        <position position="1"/>
    </location>
</feature>
<sequence length="143" mass="17023">HLGDVCLGKDLEAHKKYIKPLKCRKWLVTGNHDHKSNNWYLSNGWDFVCTAFVDRYFGSKVLFSHKPKIIHNSIDLNIHGHFHNSNHRWQEPELRIRLTKRHRLFSAEVSKYKPILLEDYITKNYDHSKKIQKLSIYKGLSEI</sequence>
<dbReference type="SUPFAM" id="SSF56300">
    <property type="entry name" value="Metallo-dependent phosphatases"/>
    <property type="match status" value="1"/>
</dbReference>
<protein>
    <recommendedName>
        <fullName evidence="2">Calcineurin-like phosphoesterase domain-containing protein</fullName>
    </recommendedName>
</protein>
<accession>X0U2Q8</accession>
<proteinExistence type="predicted"/>
<name>X0U2Q8_9ZZZZ</name>
<gene>
    <name evidence="1" type="ORF">S01H1_31993</name>
</gene>
<dbReference type="Gene3D" id="3.60.21.10">
    <property type="match status" value="1"/>
</dbReference>
<evidence type="ECO:0000313" key="1">
    <source>
        <dbReference type="EMBL" id="GAF94682.1"/>
    </source>
</evidence>
<dbReference type="EMBL" id="BARS01019781">
    <property type="protein sequence ID" value="GAF94682.1"/>
    <property type="molecule type" value="Genomic_DNA"/>
</dbReference>
<organism evidence="1">
    <name type="scientific">marine sediment metagenome</name>
    <dbReference type="NCBI Taxonomy" id="412755"/>
    <lineage>
        <taxon>unclassified sequences</taxon>
        <taxon>metagenomes</taxon>
        <taxon>ecological metagenomes</taxon>
    </lineage>
</organism>
<dbReference type="InterPro" id="IPR029052">
    <property type="entry name" value="Metallo-depent_PP-like"/>
</dbReference>
<evidence type="ECO:0008006" key="2">
    <source>
        <dbReference type="Google" id="ProtNLM"/>
    </source>
</evidence>